<evidence type="ECO:0000313" key="2">
    <source>
        <dbReference type="Proteomes" id="UP000790709"/>
    </source>
</evidence>
<accession>A0ACB8BQG4</accession>
<gene>
    <name evidence="1" type="ORF">BV22DRAFT_1031688</name>
</gene>
<reference evidence="1" key="1">
    <citation type="journal article" date="2021" name="New Phytol.">
        <title>Evolutionary innovations through gain and loss of genes in the ectomycorrhizal Boletales.</title>
        <authorList>
            <person name="Wu G."/>
            <person name="Miyauchi S."/>
            <person name="Morin E."/>
            <person name="Kuo A."/>
            <person name="Drula E."/>
            <person name="Varga T."/>
            <person name="Kohler A."/>
            <person name="Feng B."/>
            <person name="Cao Y."/>
            <person name="Lipzen A."/>
            <person name="Daum C."/>
            <person name="Hundley H."/>
            <person name="Pangilinan J."/>
            <person name="Johnson J."/>
            <person name="Barry K."/>
            <person name="LaButti K."/>
            <person name="Ng V."/>
            <person name="Ahrendt S."/>
            <person name="Min B."/>
            <person name="Choi I.G."/>
            <person name="Park H."/>
            <person name="Plett J.M."/>
            <person name="Magnuson J."/>
            <person name="Spatafora J.W."/>
            <person name="Nagy L.G."/>
            <person name="Henrissat B."/>
            <person name="Grigoriev I.V."/>
            <person name="Yang Z.L."/>
            <person name="Xu J."/>
            <person name="Martin F.M."/>
        </authorList>
    </citation>
    <scope>NUCLEOTIDE SEQUENCE</scope>
    <source>
        <strain evidence="1">KUC20120723A-06</strain>
    </source>
</reference>
<proteinExistence type="predicted"/>
<dbReference type="Proteomes" id="UP000790709">
    <property type="component" value="Unassembled WGS sequence"/>
</dbReference>
<protein>
    <submittedName>
        <fullName evidence="1">Uncharacterized protein</fullName>
    </submittedName>
</protein>
<name>A0ACB8BQG4_9AGAM</name>
<evidence type="ECO:0000313" key="1">
    <source>
        <dbReference type="EMBL" id="KAH7927496.1"/>
    </source>
</evidence>
<dbReference type="EMBL" id="MU266365">
    <property type="protein sequence ID" value="KAH7927496.1"/>
    <property type="molecule type" value="Genomic_DNA"/>
</dbReference>
<sequence length="1090" mass="124540">MGSETVKLIQGKLFRGGDEANGVQQADSRSSTDQSPGLTIQIPKPLPAPAPAPRPKLTKAVPDGSPKVPEIAQLPPYRQRLGESLGAEYQGAEKYRLLQDDKRERHWKRWGPYLSDRQWATVREDYSDNGDAWSHFPHEHARSRAYRWGEDGIGGISDNHQRICFSLALWNEKDPILKERLFGVTGHQGNHGEDVKELYYYLDSTPTHSYMKFLYKYPQRRYPYEELVSESVHRDRDVAEYEILDSDAFDEDRYWDVFMEYAKDEDDPNNIYVRITSYNRGPDPATLHVIPQLWFRNTWSWPSEAPAKPSLSASATPDGEISYIRAKHPEMERNYLYCLPSPPPVAPDGNFVGDGEETVQPDLIFTDNDTNFRRLYGGQNSSPHVKDAFHDHIVPSHRPPPTEKKLSEGSDSGSFTPQQNGSVPGCAPAPQGAQFVNSERKGTKAAAHYTFRDVPGHGGCAVVRLKLTPLSPAKNPNIGDDGLFDDVVEERREEADEFYNSLVFGPISDDFKQIMRQALGGMLWTKQFYQFIQKEWLEGDPAQPPPPPGRRNIRNKDWRHMHVADILSMPDKWEYPFFAAWDTAFHCIPLAVVDPAFAKKQLDLLTREWYMKPDGQIPAYEWNFGDVNPPVHAWATFRVFKIERKLTGREDLRFLERVFQKLLLNFTWWVNRKDQGGNNVFEGGFLGLDNIGVFNRSEPLPTGGNLRQADGTAWMAFYCLNMLNMALELAKHNSVYEDIASKFFEHFIFIADAMTYRQGDNEQHLWSEEDGMYYDVIQFGPGDAIQLPVRSLVGLIPLYATLVIEPATLNRFPGFKKRMEWFLDNRPEVSARNMANMKVGGKGERRLLALASKERLTRILEKMLDEDEFFSEHGIRSLSKRHKDEPWGMHANGQWYEVGYWPGDSRSGMFGGNSNWRGPIWLAVNFLLIESLQRFYQYYGDDLQVECPTGSGEYMNLVEVAEEIQHRIIHIFGRDLEGRRATNGGNPKLDCDPHFRDYVWFHEFFHADNGRGLGASHQTGWSGLVAYHILQSGVSCRLPKTPRTPRSLVNHYFDETIDSHSEFGDETRSLYSAISAADLNTLGDISPDAL</sequence>
<keyword evidence="2" id="KW-1185">Reference proteome</keyword>
<comment type="caution">
    <text evidence="1">The sequence shown here is derived from an EMBL/GenBank/DDBJ whole genome shotgun (WGS) entry which is preliminary data.</text>
</comment>
<organism evidence="1 2">
    <name type="scientific">Leucogyrophana mollusca</name>
    <dbReference type="NCBI Taxonomy" id="85980"/>
    <lineage>
        <taxon>Eukaryota</taxon>
        <taxon>Fungi</taxon>
        <taxon>Dikarya</taxon>
        <taxon>Basidiomycota</taxon>
        <taxon>Agaricomycotina</taxon>
        <taxon>Agaricomycetes</taxon>
        <taxon>Agaricomycetidae</taxon>
        <taxon>Boletales</taxon>
        <taxon>Boletales incertae sedis</taxon>
        <taxon>Leucogyrophana</taxon>
    </lineage>
</organism>